<dbReference type="InterPro" id="IPR005025">
    <property type="entry name" value="FMN_Rdtase-like_dom"/>
</dbReference>
<dbReference type="RefSeq" id="WP_246185894.1">
    <property type="nucleotide sequence ID" value="NZ_CABPSP010000022.1"/>
</dbReference>
<dbReference type="SUPFAM" id="SSF52218">
    <property type="entry name" value="Flavoproteins"/>
    <property type="match status" value="1"/>
</dbReference>
<keyword evidence="3" id="KW-1185">Reference proteome</keyword>
<accession>A0A5E5ASM5</accession>
<dbReference type="Pfam" id="PF03358">
    <property type="entry name" value="FMN_red"/>
    <property type="match status" value="1"/>
</dbReference>
<dbReference type="AlphaFoldDB" id="A0A5E5ASM5"/>
<dbReference type="GO" id="GO:0016491">
    <property type="term" value="F:oxidoreductase activity"/>
    <property type="evidence" value="ECO:0007669"/>
    <property type="project" value="InterPro"/>
</dbReference>
<dbReference type="Proteomes" id="UP000383122">
    <property type="component" value="Unassembled WGS sequence"/>
</dbReference>
<reference evidence="2 3" key="1">
    <citation type="submission" date="2019-08" db="EMBL/GenBank/DDBJ databases">
        <authorList>
            <person name="Peeters C."/>
        </authorList>
    </citation>
    <scope>NUCLEOTIDE SEQUENCE [LARGE SCALE GENOMIC DNA]</scope>
    <source>
        <strain evidence="2 3">LMG 31117</strain>
    </source>
</reference>
<name>A0A5E5ASM5_9BURK</name>
<dbReference type="EMBL" id="CABPSP010000022">
    <property type="protein sequence ID" value="VVE75792.1"/>
    <property type="molecule type" value="Genomic_DNA"/>
</dbReference>
<protein>
    <submittedName>
        <fullName evidence="2">NADPH-dependent FMN reductase</fullName>
    </submittedName>
</protein>
<organism evidence="2 3">
    <name type="scientific">Pandoraea anapnoica</name>
    <dbReference type="NCBI Taxonomy" id="2508301"/>
    <lineage>
        <taxon>Bacteria</taxon>
        <taxon>Pseudomonadati</taxon>
        <taxon>Pseudomonadota</taxon>
        <taxon>Betaproteobacteria</taxon>
        <taxon>Burkholderiales</taxon>
        <taxon>Burkholderiaceae</taxon>
        <taxon>Pandoraea</taxon>
    </lineage>
</organism>
<evidence type="ECO:0000313" key="2">
    <source>
        <dbReference type="EMBL" id="VVE75792.1"/>
    </source>
</evidence>
<evidence type="ECO:0000313" key="3">
    <source>
        <dbReference type="Proteomes" id="UP000383122"/>
    </source>
</evidence>
<feature type="domain" description="NADPH-dependent FMN reductase-like" evidence="1">
    <location>
        <begin position="1"/>
        <end position="84"/>
    </location>
</feature>
<dbReference type="Gene3D" id="3.40.50.360">
    <property type="match status" value="1"/>
</dbReference>
<proteinExistence type="predicted"/>
<dbReference type="InterPro" id="IPR029039">
    <property type="entry name" value="Flavoprotein-like_sf"/>
</dbReference>
<evidence type="ECO:0000259" key="1">
    <source>
        <dbReference type="Pfam" id="PF03358"/>
    </source>
</evidence>
<gene>
    <name evidence="2" type="ORF">PAN31117_05251</name>
</gene>
<sequence length="86" mass="9071">MKLLAISGSARRESVNTALLIALKVAAPKGVDVSVFHRLDTLPIFSPDLEGPRTPVEVLEFLELVSGCQGTLIASPEYVRAIPGGA</sequence>